<feature type="transmembrane region" description="Helical" evidence="2">
    <location>
        <begin position="277"/>
        <end position="299"/>
    </location>
</feature>
<evidence type="ECO:0000256" key="1">
    <source>
        <dbReference type="ARBA" id="ARBA00038048"/>
    </source>
</evidence>
<name>A0AAW1PN52_9CHLO</name>
<dbReference type="Pfam" id="PF03435">
    <property type="entry name" value="Sacchrp_dh_NADP"/>
    <property type="match status" value="1"/>
</dbReference>
<dbReference type="Gene3D" id="3.40.50.720">
    <property type="entry name" value="NAD(P)-binding Rossmann-like Domain"/>
    <property type="match status" value="1"/>
</dbReference>
<evidence type="ECO:0000313" key="5">
    <source>
        <dbReference type="Proteomes" id="UP001465755"/>
    </source>
</evidence>
<dbReference type="InterPro" id="IPR005097">
    <property type="entry name" value="Sacchrp_dh_NADP-bd"/>
</dbReference>
<dbReference type="GO" id="GO:0005886">
    <property type="term" value="C:plasma membrane"/>
    <property type="evidence" value="ECO:0007669"/>
    <property type="project" value="TreeGrafter"/>
</dbReference>
<evidence type="ECO:0000259" key="3">
    <source>
        <dbReference type="Pfam" id="PF03435"/>
    </source>
</evidence>
<dbReference type="PANTHER" id="PTHR12286:SF5">
    <property type="entry name" value="SACCHAROPINE DEHYDROGENASE-LIKE OXIDOREDUCTASE"/>
    <property type="match status" value="1"/>
</dbReference>
<evidence type="ECO:0000256" key="2">
    <source>
        <dbReference type="SAM" id="Phobius"/>
    </source>
</evidence>
<sequence length="421" mass="44939">MAVPTRPYQVVVFGATGFVGNLVCEQLLRDYQGKLSFAAAGRSRSKLEELRTRLSNQYSGAKSMPLIVADAADATALESMTAQTQCLLSLSGPYAKFGSKAVAACIKTKTHWCDLTAEVPWIQDMISKHHEDAKAAGVKIVTCCGFDSIPADIGAFFMAEHIRQKLNRQAQDHETVLARLTGGGISGGTAASLVGILGMPASERASANHPYALCPPGTSGRDGGDDKSIGFNRALKRWTFPSPFQVCDNRIVRRSSFLLGGYGEDYSTRETAGAPGLISAILITLFLAAFLVLLSVPFLRSLIARRVLPQSGQGPFRKAMVSGKQWKARYVTTAVPKQGSGSPADVQTVLGTMTGAEGDPGYWDTATMIIECAICLATQDKDLQVANRLQGGVLTTASAFGWVLIDRLKARGFGFSIDSTT</sequence>
<comment type="similarity">
    <text evidence="1">Belongs to the saccharopine dehydrogenase family.</text>
</comment>
<protein>
    <recommendedName>
        <fullName evidence="3">Saccharopine dehydrogenase NADP binding domain-containing protein</fullName>
    </recommendedName>
</protein>
<dbReference type="GO" id="GO:0009247">
    <property type="term" value="P:glycolipid biosynthetic process"/>
    <property type="evidence" value="ECO:0007669"/>
    <property type="project" value="TreeGrafter"/>
</dbReference>
<dbReference type="InterPro" id="IPR036291">
    <property type="entry name" value="NAD(P)-bd_dom_sf"/>
</dbReference>
<dbReference type="AlphaFoldDB" id="A0AAW1PN52"/>
<keyword evidence="2" id="KW-0472">Membrane</keyword>
<keyword evidence="2" id="KW-0812">Transmembrane</keyword>
<dbReference type="InterPro" id="IPR051276">
    <property type="entry name" value="Saccharopine_DH-like_oxidrdct"/>
</dbReference>
<reference evidence="4 5" key="1">
    <citation type="journal article" date="2024" name="Nat. Commun.">
        <title>Phylogenomics reveals the evolutionary origins of lichenization in chlorophyte algae.</title>
        <authorList>
            <person name="Puginier C."/>
            <person name="Libourel C."/>
            <person name="Otte J."/>
            <person name="Skaloud P."/>
            <person name="Haon M."/>
            <person name="Grisel S."/>
            <person name="Petersen M."/>
            <person name="Berrin J.G."/>
            <person name="Delaux P.M."/>
            <person name="Dal Grande F."/>
            <person name="Keller J."/>
        </authorList>
    </citation>
    <scope>NUCLEOTIDE SEQUENCE [LARGE SCALE GENOMIC DNA]</scope>
    <source>
        <strain evidence="4 5">SAG 2036</strain>
    </source>
</reference>
<dbReference type="EMBL" id="JALJOQ010000013">
    <property type="protein sequence ID" value="KAK9810876.1"/>
    <property type="molecule type" value="Genomic_DNA"/>
</dbReference>
<dbReference type="SUPFAM" id="SSF51735">
    <property type="entry name" value="NAD(P)-binding Rossmann-fold domains"/>
    <property type="match status" value="1"/>
</dbReference>
<keyword evidence="2" id="KW-1133">Transmembrane helix</keyword>
<accession>A0AAW1PN52</accession>
<dbReference type="PANTHER" id="PTHR12286">
    <property type="entry name" value="SACCHAROPINE DEHYDROGENASE-LIKE OXIDOREDUCTASE"/>
    <property type="match status" value="1"/>
</dbReference>
<evidence type="ECO:0000313" key="4">
    <source>
        <dbReference type="EMBL" id="KAK9810876.1"/>
    </source>
</evidence>
<proteinExistence type="inferred from homology"/>
<dbReference type="GO" id="GO:0005739">
    <property type="term" value="C:mitochondrion"/>
    <property type="evidence" value="ECO:0007669"/>
    <property type="project" value="TreeGrafter"/>
</dbReference>
<organism evidence="4 5">
    <name type="scientific">Symbiochloris irregularis</name>
    <dbReference type="NCBI Taxonomy" id="706552"/>
    <lineage>
        <taxon>Eukaryota</taxon>
        <taxon>Viridiplantae</taxon>
        <taxon>Chlorophyta</taxon>
        <taxon>core chlorophytes</taxon>
        <taxon>Trebouxiophyceae</taxon>
        <taxon>Trebouxiales</taxon>
        <taxon>Trebouxiaceae</taxon>
        <taxon>Symbiochloris</taxon>
    </lineage>
</organism>
<feature type="domain" description="Saccharopine dehydrogenase NADP binding" evidence="3">
    <location>
        <begin position="10"/>
        <end position="141"/>
    </location>
</feature>
<comment type="caution">
    <text evidence="4">The sequence shown here is derived from an EMBL/GenBank/DDBJ whole genome shotgun (WGS) entry which is preliminary data.</text>
</comment>
<dbReference type="GO" id="GO:0005811">
    <property type="term" value="C:lipid droplet"/>
    <property type="evidence" value="ECO:0007669"/>
    <property type="project" value="TreeGrafter"/>
</dbReference>
<keyword evidence="5" id="KW-1185">Reference proteome</keyword>
<dbReference type="Proteomes" id="UP001465755">
    <property type="component" value="Unassembled WGS sequence"/>
</dbReference>
<gene>
    <name evidence="4" type="ORF">WJX73_004728</name>
</gene>